<gene>
    <name evidence="1" type="ORF">BaRGS_00002284</name>
</gene>
<proteinExistence type="predicted"/>
<accession>A0ABD0M4K5</accession>
<dbReference type="EMBL" id="JACVVK020000007">
    <property type="protein sequence ID" value="KAK7506172.1"/>
    <property type="molecule type" value="Genomic_DNA"/>
</dbReference>
<organism evidence="1 2">
    <name type="scientific">Batillaria attramentaria</name>
    <dbReference type="NCBI Taxonomy" id="370345"/>
    <lineage>
        <taxon>Eukaryota</taxon>
        <taxon>Metazoa</taxon>
        <taxon>Spiralia</taxon>
        <taxon>Lophotrochozoa</taxon>
        <taxon>Mollusca</taxon>
        <taxon>Gastropoda</taxon>
        <taxon>Caenogastropoda</taxon>
        <taxon>Sorbeoconcha</taxon>
        <taxon>Cerithioidea</taxon>
        <taxon>Batillariidae</taxon>
        <taxon>Batillaria</taxon>
    </lineage>
</organism>
<evidence type="ECO:0000313" key="2">
    <source>
        <dbReference type="Proteomes" id="UP001519460"/>
    </source>
</evidence>
<reference evidence="1 2" key="1">
    <citation type="journal article" date="2023" name="Sci. Data">
        <title>Genome assembly of the Korean intertidal mud-creeper Batillaria attramentaria.</title>
        <authorList>
            <person name="Patra A.K."/>
            <person name="Ho P.T."/>
            <person name="Jun S."/>
            <person name="Lee S.J."/>
            <person name="Kim Y."/>
            <person name="Won Y.J."/>
        </authorList>
    </citation>
    <scope>NUCLEOTIDE SEQUENCE [LARGE SCALE GENOMIC DNA]</scope>
    <source>
        <strain evidence="1">Wonlab-2016</strain>
    </source>
</reference>
<dbReference type="Proteomes" id="UP001519460">
    <property type="component" value="Unassembled WGS sequence"/>
</dbReference>
<evidence type="ECO:0000313" key="1">
    <source>
        <dbReference type="EMBL" id="KAK7506172.1"/>
    </source>
</evidence>
<comment type="caution">
    <text evidence="1">The sequence shown here is derived from an EMBL/GenBank/DDBJ whole genome shotgun (WGS) entry which is preliminary data.</text>
</comment>
<name>A0ABD0M4K5_9CAEN</name>
<protein>
    <submittedName>
        <fullName evidence="1">Uncharacterized protein</fullName>
    </submittedName>
</protein>
<keyword evidence="2" id="KW-1185">Reference proteome</keyword>
<dbReference type="AlphaFoldDB" id="A0ABD0M4K5"/>
<sequence length="98" mass="10992">MHGSRRQTCFALTSPTVRRMGEFPELGVFPERVDCQKADLGGKRYFATSNEQKRAAVKGKWGARGGGRSEKKETEIAELHKNRTVARRGRRGCGDRRG</sequence>